<dbReference type="GO" id="GO:0005737">
    <property type="term" value="C:cytoplasm"/>
    <property type="evidence" value="ECO:0007669"/>
    <property type="project" value="UniProtKB-SubCell"/>
</dbReference>
<dbReference type="InterPro" id="IPR036322">
    <property type="entry name" value="WD40_repeat_dom_sf"/>
</dbReference>
<dbReference type="EMBL" id="GGMS01013116">
    <property type="protein sequence ID" value="MBY82319.1"/>
    <property type="molecule type" value="Transcribed_RNA"/>
</dbReference>
<dbReference type="PROSITE" id="PS00678">
    <property type="entry name" value="WD_REPEATS_1"/>
    <property type="match status" value="1"/>
</dbReference>
<dbReference type="InterPro" id="IPR051980">
    <property type="entry name" value="WD_repeat_MORG1"/>
</dbReference>
<dbReference type="RefSeq" id="XP_025419231.1">
    <property type="nucleotide sequence ID" value="XM_025563446.1"/>
</dbReference>
<dbReference type="SUPFAM" id="SSF50978">
    <property type="entry name" value="WD40 repeat-like"/>
    <property type="match status" value="1"/>
</dbReference>
<accession>A0A2S2QX29</accession>
<dbReference type="PANTHER" id="PTHR22842">
    <property type="entry name" value="WD40 REPEAT PROTEIN"/>
    <property type="match status" value="1"/>
</dbReference>
<protein>
    <recommendedName>
        <fullName evidence="6">WD repeat domain-containing protein 83</fullName>
    </recommendedName>
    <alternativeName>
        <fullName evidence="7">Mitogen-activated protein kinase organizer 1</fullName>
    </alternativeName>
</protein>
<reference evidence="9" key="1">
    <citation type="submission" date="2018-04" db="EMBL/GenBank/DDBJ databases">
        <title>Transcriptome assembly of Sipha flava.</title>
        <authorList>
            <person name="Scully E.D."/>
            <person name="Geib S.M."/>
            <person name="Palmer N.A."/>
            <person name="Koch K."/>
            <person name="Bradshaw J."/>
            <person name="Heng-Moss T."/>
            <person name="Sarath G."/>
        </authorList>
    </citation>
    <scope>NUCLEOTIDE SEQUENCE</scope>
</reference>
<dbReference type="InterPro" id="IPR020472">
    <property type="entry name" value="WD40_PAC1"/>
</dbReference>
<keyword evidence="10" id="KW-1185">Reference proteome</keyword>
<dbReference type="PROSITE" id="PS50082">
    <property type="entry name" value="WD_REPEATS_2"/>
    <property type="match status" value="3"/>
</dbReference>
<evidence type="ECO:0000256" key="4">
    <source>
        <dbReference type="ARBA" id="ARBA00022737"/>
    </source>
</evidence>
<dbReference type="InterPro" id="IPR015943">
    <property type="entry name" value="WD40/YVTN_repeat-like_dom_sf"/>
</dbReference>
<evidence type="ECO:0000313" key="9">
    <source>
        <dbReference type="EMBL" id="MBY82319.1"/>
    </source>
</evidence>
<comment type="similarity">
    <text evidence="5">Belongs to the WD repeat MORG1 family.</text>
</comment>
<dbReference type="InterPro" id="IPR001680">
    <property type="entry name" value="WD40_rpt"/>
</dbReference>
<evidence type="ECO:0000256" key="7">
    <source>
        <dbReference type="ARBA" id="ARBA00042222"/>
    </source>
</evidence>
<evidence type="ECO:0000256" key="6">
    <source>
        <dbReference type="ARBA" id="ARBA00040453"/>
    </source>
</evidence>
<dbReference type="OrthoDB" id="71437at2759"/>
<dbReference type="Proteomes" id="UP000694846">
    <property type="component" value="Unplaced"/>
</dbReference>
<proteinExistence type="inferred from homology"/>
<dbReference type="SMART" id="SM00320">
    <property type="entry name" value="WD40"/>
    <property type="match status" value="7"/>
</dbReference>
<evidence type="ECO:0000313" key="11">
    <source>
        <dbReference type="RefSeq" id="XP_025419231.1"/>
    </source>
</evidence>
<reference evidence="11" key="2">
    <citation type="submission" date="2025-04" db="UniProtKB">
        <authorList>
            <consortium name="RefSeq"/>
        </authorList>
    </citation>
    <scope>IDENTIFICATION</scope>
    <source>
        <tissue evidence="11">Whole body</tissue>
    </source>
</reference>
<keyword evidence="3 8" id="KW-0853">WD repeat</keyword>
<gene>
    <name evidence="9" type="primary">wdr83</name>
    <name evidence="11" type="synonym">LOC112689641</name>
    <name evidence="9" type="ORF">g.78546</name>
</gene>
<comment type="subcellular location">
    <subcellularLocation>
        <location evidence="1">Cytoplasm</location>
    </subcellularLocation>
</comment>
<dbReference type="PRINTS" id="PR00320">
    <property type="entry name" value="GPROTEINBRPT"/>
</dbReference>
<evidence type="ECO:0000256" key="2">
    <source>
        <dbReference type="ARBA" id="ARBA00022490"/>
    </source>
</evidence>
<organism evidence="9">
    <name type="scientific">Sipha flava</name>
    <name type="common">yellow sugarcane aphid</name>
    <dbReference type="NCBI Taxonomy" id="143950"/>
    <lineage>
        <taxon>Eukaryota</taxon>
        <taxon>Metazoa</taxon>
        <taxon>Ecdysozoa</taxon>
        <taxon>Arthropoda</taxon>
        <taxon>Hexapoda</taxon>
        <taxon>Insecta</taxon>
        <taxon>Pterygota</taxon>
        <taxon>Neoptera</taxon>
        <taxon>Paraneoptera</taxon>
        <taxon>Hemiptera</taxon>
        <taxon>Sternorrhyncha</taxon>
        <taxon>Aphidomorpha</taxon>
        <taxon>Aphidoidea</taxon>
        <taxon>Aphididae</taxon>
        <taxon>Sipha</taxon>
    </lineage>
</organism>
<dbReference type="CDD" id="cd00200">
    <property type="entry name" value="WD40"/>
    <property type="match status" value="1"/>
</dbReference>
<name>A0A2S2QX29_9HEMI</name>
<keyword evidence="4" id="KW-0677">Repeat</keyword>
<evidence type="ECO:0000313" key="10">
    <source>
        <dbReference type="Proteomes" id="UP000694846"/>
    </source>
</evidence>
<evidence type="ECO:0000256" key="8">
    <source>
        <dbReference type="PROSITE-ProRule" id="PRU00221"/>
    </source>
</evidence>
<feature type="repeat" description="WD" evidence="8">
    <location>
        <begin position="93"/>
        <end position="134"/>
    </location>
</feature>
<sequence>MDLKCVATINCEQGAIRAVRFNVDGEYCLTCGSDKKIKLWNPYKELCLKTYAGHGDCVMDTCGSCDSSELVSCGADKSVVIWDVSDGRVKRRLRQHAATVNCVRYNEDSSVVVSGSNDNTVCCWDTRSRNNSPIQVLKEAKDSITNVLVIGHQILTGSLDCFLRIYDIRMGNLDADFIGKPISCISSTQDNMCTLVSCTDSTLKLMDKQKGELLNEYTGHTVGDYFIENCVFHNDSTIISGSTCGNLWCWDFVSAKLIEKLKHNNKGSFTQSVNSICTHPSKKVLITSCGPCIYLWSE</sequence>
<feature type="repeat" description="WD" evidence="8">
    <location>
        <begin position="51"/>
        <end position="92"/>
    </location>
</feature>
<keyword evidence="2" id="KW-0963">Cytoplasm</keyword>
<evidence type="ECO:0000256" key="5">
    <source>
        <dbReference type="ARBA" id="ARBA00038145"/>
    </source>
</evidence>
<dbReference type="PROSITE" id="PS50294">
    <property type="entry name" value="WD_REPEATS_REGION"/>
    <property type="match status" value="1"/>
</dbReference>
<dbReference type="GO" id="GO:0071013">
    <property type="term" value="C:catalytic step 2 spliceosome"/>
    <property type="evidence" value="ECO:0007669"/>
    <property type="project" value="TreeGrafter"/>
</dbReference>
<dbReference type="AlphaFoldDB" id="A0A2S2QX29"/>
<feature type="repeat" description="WD" evidence="8">
    <location>
        <begin position="9"/>
        <end position="41"/>
    </location>
</feature>
<dbReference type="InterPro" id="IPR019775">
    <property type="entry name" value="WD40_repeat_CS"/>
</dbReference>
<dbReference type="Gene3D" id="2.130.10.10">
    <property type="entry name" value="YVTN repeat-like/Quinoprotein amine dehydrogenase"/>
    <property type="match status" value="1"/>
</dbReference>
<dbReference type="Pfam" id="PF00400">
    <property type="entry name" value="WD40"/>
    <property type="match status" value="5"/>
</dbReference>
<evidence type="ECO:0000256" key="1">
    <source>
        <dbReference type="ARBA" id="ARBA00004496"/>
    </source>
</evidence>
<dbReference type="PANTHER" id="PTHR22842:SF3">
    <property type="entry name" value="WD REPEAT DOMAIN-CONTAINING PROTEIN 83"/>
    <property type="match status" value="1"/>
</dbReference>
<evidence type="ECO:0000256" key="3">
    <source>
        <dbReference type="ARBA" id="ARBA00022574"/>
    </source>
</evidence>
<dbReference type="GO" id="GO:0000398">
    <property type="term" value="P:mRNA splicing, via spliceosome"/>
    <property type="evidence" value="ECO:0007669"/>
    <property type="project" value="TreeGrafter"/>
</dbReference>